<organism evidence="1 2">
    <name type="scientific">Methylomonas methanica (strain DSM 25384 / MC09)</name>
    <dbReference type="NCBI Taxonomy" id="857087"/>
    <lineage>
        <taxon>Bacteria</taxon>
        <taxon>Pseudomonadati</taxon>
        <taxon>Pseudomonadota</taxon>
        <taxon>Gammaproteobacteria</taxon>
        <taxon>Methylococcales</taxon>
        <taxon>Methylococcaceae</taxon>
        <taxon>Methylomonas</taxon>
    </lineage>
</organism>
<evidence type="ECO:0000313" key="2">
    <source>
        <dbReference type="Proteomes" id="UP000008888"/>
    </source>
</evidence>
<dbReference type="HOGENOM" id="CLU_115811_2_1_6"/>
<dbReference type="InterPro" id="IPR008318">
    <property type="entry name" value="UCP030820"/>
</dbReference>
<gene>
    <name evidence="1" type="ordered locus">Metme_0276</name>
</gene>
<dbReference type="KEGG" id="mmt:Metme_0276"/>
<reference evidence="1 2" key="1">
    <citation type="journal article" date="2011" name="J. Bacteriol.">
        <title>Complete Genome Sequence of the Aerobic Marine Methanotroph Methylomonas methanica MC09.</title>
        <authorList>
            <person name="Boden R."/>
            <person name="Cunliffe M."/>
            <person name="Scanlan J."/>
            <person name="Moussard H."/>
            <person name="Kits K.D."/>
            <person name="Klotz M.G."/>
            <person name="Jetten M.S."/>
            <person name="Vuilleumier S."/>
            <person name="Han J."/>
            <person name="Peters L."/>
            <person name="Mikhailova N."/>
            <person name="Teshima H."/>
            <person name="Tapia R."/>
            <person name="Kyrpides N."/>
            <person name="Ivanova N."/>
            <person name="Pagani I."/>
            <person name="Cheng J.F."/>
            <person name="Goodwin L."/>
            <person name="Han C."/>
            <person name="Hauser L."/>
            <person name="Land M.L."/>
            <person name="Lapidus A."/>
            <person name="Lucas S."/>
            <person name="Pitluck S."/>
            <person name="Woyke T."/>
            <person name="Stein L."/>
            <person name="Murrell J.C."/>
        </authorList>
    </citation>
    <scope>NUCLEOTIDE SEQUENCE [LARGE SCALE GENOMIC DNA]</scope>
    <source>
        <strain evidence="1 2">MC09</strain>
    </source>
</reference>
<dbReference type="PIRSF" id="PIRSF030820">
    <property type="entry name" value="UCP030820"/>
    <property type="match status" value="1"/>
</dbReference>
<reference key="2">
    <citation type="submission" date="2011-05" db="EMBL/GenBank/DDBJ databases">
        <title>Complete genome sequence of the aerobic marine methanotroph Methylomonas methanica MC09.</title>
        <authorList>
            <person name="Boden R."/>
            <person name="Cunliffe M."/>
            <person name="Scanlan J."/>
            <person name="Moussard H."/>
            <person name="Kits K.D."/>
            <person name="Klotz M."/>
            <person name="Jetten M."/>
            <person name="Vuilleumier S."/>
            <person name="Han J."/>
            <person name="Peters L."/>
            <person name="Mikhailova N."/>
            <person name="Teshima H."/>
            <person name="Tapia R."/>
            <person name="Kyrpides N."/>
            <person name="Ivanova N."/>
            <person name="Pagani I."/>
            <person name="Cheng J.-F."/>
            <person name="Goodwin L."/>
            <person name="Han C."/>
            <person name="Hauser L."/>
            <person name="Land M."/>
            <person name="Lapidus A."/>
            <person name="Lucas S."/>
            <person name="Pitluck S."/>
            <person name="Woyke T."/>
            <person name="Stein L.Y."/>
            <person name="Murrell C."/>
        </authorList>
    </citation>
    <scope>NUCLEOTIDE SEQUENCE</scope>
    <source>
        <strain>MC09</strain>
    </source>
</reference>
<dbReference type="EMBL" id="CP002738">
    <property type="protein sequence ID" value="AEF98725.1"/>
    <property type="molecule type" value="Genomic_DNA"/>
</dbReference>
<dbReference type="Proteomes" id="UP000008888">
    <property type="component" value="Chromosome"/>
</dbReference>
<keyword evidence="2" id="KW-1185">Reference proteome</keyword>
<dbReference type="RefSeq" id="WP_013816998.1">
    <property type="nucleotide sequence ID" value="NC_015572.1"/>
</dbReference>
<dbReference type="eggNOG" id="COG3749">
    <property type="taxonomic scope" value="Bacteria"/>
</dbReference>
<dbReference type="Pfam" id="PF06073">
    <property type="entry name" value="DUF934"/>
    <property type="match status" value="1"/>
</dbReference>
<proteinExistence type="predicted"/>
<accession>F9ZZR6</accession>
<protein>
    <submittedName>
        <fullName evidence="1">Uncharacterized conserved protein UCP030820</fullName>
    </submittedName>
</protein>
<evidence type="ECO:0000313" key="1">
    <source>
        <dbReference type="EMBL" id="AEF98725.1"/>
    </source>
</evidence>
<reference evidence="2" key="3">
    <citation type="submission" date="2011-05" db="EMBL/GenBank/DDBJ databases">
        <title>Complete sequence of Methylomonas methanica MC09.</title>
        <authorList>
            <consortium name="US DOE Joint Genome Institute"/>
            <person name="Lucas S."/>
            <person name="Han J."/>
            <person name="Lapidus A."/>
            <person name="Cheng J.-F."/>
            <person name="Goodwin L."/>
            <person name="Pitluck S."/>
            <person name="Peters L."/>
            <person name="Mikhailova N."/>
            <person name="Teshima H."/>
            <person name="Han C."/>
            <person name="Tapia R."/>
            <person name="Land M."/>
            <person name="Hauser L."/>
            <person name="Kyrpides N."/>
            <person name="Ivanova N."/>
            <person name="Pagani I."/>
            <person name="Stein L."/>
            <person name="Woyke T."/>
        </authorList>
    </citation>
    <scope>NUCLEOTIDE SEQUENCE [LARGE SCALE GENOMIC DNA]</scope>
    <source>
        <strain evidence="2">MC09</strain>
    </source>
</reference>
<sequence>MPIIKDQQILENTWTFVEDDAPLTSGDITVSVTRWTQEKAALLQHSGKVGIRLAPADDVASLGDELPFIKLIELNFPAFTDGRTFSQARLLKNRYNYQGEIRAIGNYMADQVFYLHRVGVDSFEFNNPKDMELALSAIKDFSVRYQASTY</sequence>
<dbReference type="OrthoDB" id="9800421at2"/>
<dbReference type="STRING" id="857087.Metme_0276"/>
<name>F9ZZR6_METMM</name>
<dbReference type="AlphaFoldDB" id="F9ZZR6"/>